<organism evidence="12 13">
    <name type="scientific">Lentibacillus salinarum</name>
    <dbReference type="NCBI Taxonomy" id="446820"/>
    <lineage>
        <taxon>Bacteria</taxon>
        <taxon>Bacillati</taxon>
        <taxon>Bacillota</taxon>
        <taxon>Bacilli</taxon>
        <taxon>Bacillales</taxon>
        <taxon>Bacillaceae</taxon>
        <taxon>Lentibacillus</taxon>
    </lineage>
</organism>
<keyword evidence="8" id="KW-0028">Amino-acid biosynthesis</keyword>
<dbReference type="CDD" id="cd06572">
    <property type="entry name" value="Histidinol_dh"/>
    <property type="match status" value="1"/>
</dbReference>
<dbReference type="EMBL" id="JBHTNH010000007">
    <property type="protein sequence ID" value="MFD1361189.1"/>
    <property type="molecule type" value="Genomic_DNA"/>
</dbReference>
<keyword evidence="4 8" id="KW-0479">Metal-binding</keyword>
<feature type="binding site" evidence="8">
    <location>
        <position position="256"/>
    </location>
    <ligand>
        <name>substrate</name>
    </ligand>
</feature>
<dbReference type="PANTHER" id="PTHR21256:SF2">
    <property type="entry name" value="HISTIDINE BIOSYNTHESIS TRIFUNCTIONAL PROTEIN"/>
    <property type="match status" value="1"/>
</dbReference>
<dbReference type="PRINTS" id="PR00083">
    <property type="entry name" value="HOLDHDRGNASE"/>
</dbReference>
<evidence type="ECO:0000256" key="9">
    <source>
        <dbReference type="PIRNR" id="PIRNR000099"/>
    </source>
</evidence>
<dbReference type="Pfam" id="PF00815">
    <property type="entry name" value="Histidinol_dh"/>
    <property type="match status" value="1"/>
</dbReference>
<feature type="region of interest" description="Disordered" evidence="11">
    <location>
        <begin position="1"/>
        <end position="25"/>
    </location>
</feature>
<dbReference type="SUPFAM" id="SSF53720">
    <property type="entry name" value="ALDH-like"/>
    <property type="match status" value="1"/>
</dbReference>
<comment type="similarity">
    <text evidence="2 8 9 10">Belongs to the histidinol dehydrogenase family.</text>
</comment>
<dbReference type="InterPro" id="IPR016161">
    <property type="entry name" value="Ald_DH/histidinol_DH"/>
</dbReference>
<dbReference type="Proteomes" id="UP001597178">
    <property type="component" value="Unassembled WGS sequence"/>
</dbReference>
<evidence type="ECO:0000256" key="3">
    <source>
        <dbReference type="ARBA" id="ARBA00012965"/>
    </source>
</evidence>
<feature type="binding site" evidence="8">
    <location>
        <position position="355"/>
    </location>
    <ligand>
        <name>substrate</name>
    </ligand>
</feature>
<evidence type="ECO:0000313" key="12">
    <source>
        <dbReference type="EMBL" id="MFD1361189.1"/>
    </source>
</evidence>
<keyword evidence="8" id="KW-0368">Histidine biosynthesis</keyword>
<dbReference type="GO" id="GO:0004399">
    <property type="term" value="F:histidinol dehydrogenase activity"/>
    <property type="evidence" value="ECO:0007669"/>
    <property type="project" value="UniProtKB-EC"/>
</dbReference>
<keyword evidence="13" id="KW-1185">Reference proteome</keyword>
<keyword evidence="5 8" id="KW-0862">Zinc</keyword>
<comment type="function">
    <text evidence="1 8">Catalyzes the sequential NAD-dependent oxidations of L-histidinol to L-histidinaldehyde and then to L-histidine.</text>
</comment>
<dbReference type="InterPro" id="IPR012131">
    <property type="entry name" value="Hstdl_DH"/>
</dbReference>
<evidence type="ECO:0000256" key="11">
    <source>
        <dbReference type="SAM" id="MobiDB-lite"/>
    </source>
</evidence>
<feature type="binding site" evidence="8">
    <location>
        <position position="123"/>
    </location>
    <ligand>
        <name>NAD(+)</name>
        <dbReference type="ChEBI" id="CHEBI:57540"/>
    </ligand>
</feature>
<protein>
    <recommendedName>
        <fullName evidence="3 8">Histidinol dehydrogenase</fullName>
        <shortName evidence="8">HDH</shortName>
        <ecNumber evidence="3 8">1.1.1.23</ecNumber>
    </recommendedName>
</protein>
<comment type="caution">
    <text evidence="12">The sequence shown here is derived from an EMBL/GenBank/DDBJ whole genome shotgun (WGS) entry which is preliminary data.</text>
</comment>
<evidence type="ECO:0000256" key="10">
    <source>
        <dbReference type="RuleBase" id="RU004175"/>
    </source>
</evidence>
<feature type="region of interest" description="Disordered" evidence="11">
    <location>
        <begin position="416"/>
        <end position="436"/>
    </location>
</feature>
<reference evidence="13" key="1">
    <citation type="journal article" date="2019" name="Int. J. Syst. Evol. Microbiol.">
        <title>The Global Catalogue of Microorganisms (GCM) 10K type strain sequencing project: providing services to taxonomists for standard genome sequencing and annotation.</title>
        <authorList>
            <consortium name="The Broad Institute Genomics Platform"/>
            <consortium name="The Broad Institute Genome Sequencing Center for Infectious Disease"/>
            <person name="Wu L."/>
            <person name="Ma J."/>
        </authorList>
    </citation>
    <scope>NUCLEOTIDE SEQUENCE [LARGE SCALE GENOMIC DNA]</scope>
    <source>
        <strain evidence="13">CCUG 54822</strain>
    </source>
</reference>
<feature type="binding site" evidence="8">
    <location>
        <position position="414"/>
    </location>
    <ligand>
        <name>substrate</name>
    </ligand>
</feature>
<feature type="binding site" evidence="8">
    <location>
        <position position="322"/>
    </location>
    <ligand>
        <name>substrate</name>
    </ligand>
</feature>
<feature type="binding site" evidence="8">
    <location>
        <position position="231"/>
    </location>
    <ligand>
        <name>substrate</name>
    </ligand>
</feature>
<name>A0ABW3ZSE1_9BACI</name>
<dbReference type="RefSeq" id="WP_382398522.1">
    <property type="nucleotide sequence ID" value="NZ_JBHTNH010000007.1"/>
</dbReference>
<dbReference type="NCBIfam" id="TIGR00069">
    <property type="entry name" value="hisD"/>
    <property type="match status" value="1"/>
</dbReference>
<feature type="binding site" evidence="8">
    <location>
        <position position="208"/>
    </location>
    <ligand>
        <name>NAD(+)</name>
        <dbReference type="ChEBI" id="CHEBI:57540"/>
    </ligand>
</feature>
<comment type="pathway">
    <text evidence="8">Amino-acid biosynthesis; L-histidine biosynthesis; L-histidine from 5-phospho-alpha-D-ribose 1-diphosphate: step 9/9.</text>
</comment>
<evidence type="ECO:0000256" key="6">
    <source>
        <dbReference type="ARBA" id="ARBA00023002"/>
    </source>
</evidence>
<dbReference type="Gene3D" id="3.40.50.1980">
    <property type="entry name" value="Nitrogenase molybdenum iron protein domain"/>
    <property type="match status" value="2"/>
</dbReference>
<dbReference type="EC" id="1.1.1.23" evidence="3 8"/>
<dbReference type="PIRSF" id="PIRSF000099">
    <property type="entry name" value="Histidinol_dh"/>
    <property type="match status" value="1"/>
</dbReference>
<evidence type="ECO:0000256" key="5">
    <source>
        <dbReference type="ARBA" id="ARBA00022833"/>
    </source>
</evidence>
<comment type="catalytic activity">
    <reaction evidence="7 8">
        <text>L-histidinol + 2 NAD(+) + H2O = L-histidine + 2 NADH + 3 H(+)</text>
        <dbReference type="Rhea" id="RHEA:20641"/>
        <dbReference type="ChEBI" id="CHEBI:15377"/>
        <dbReference type="ChEBI" id="CHEBI:15378"/>
        <dbReference type="ChEBI" id="CHEBI:57540"/>
        <dbReference type="ChEBI" id="CHEBI:57595"/>
        <dbReference type="ChEBI" id="CHEBI:57699"/>
        <dbReference type="ChEBI" id="CHEBI:57945"/>
        <dbReference type="EC" id="1.1.1.23"/>
    </reaction>
</comment>
<evidence type="ECO:0000313" key="13">
    <source>
        <dbReference type="Proteomes" id="UP001597178"/>
    </source>
</evidence>
<feature type="binding site" evidence="8">
    <location>
        <position position="256"/>
    </location>
    <ligand>
        <name>Zn(2+)</name>
        <dbReference type="ChEBI" id="CHEBI:29105"/>
    </ligand>
</feature>
<gene>
    <name evidence="8 12" type="primary">hisD</name>
    <name evidence="12" type="ORF">ACFQ4A_05830</name>
</gene>
<feature type="compositionally biased region" description="Basic and acidic residues" evidence="11">
    <location>
        <begin position="420"/>
        <end position="436"/>
    </location>
</feature>
<dbReference type="PROSITE" id="PS00611">
    <property type="entry name" value="HISOL_DEHYDROGENASE"/>
    <property type="match status" value="1"/>
</dbReference>
<feature type="binding site" evidence="8">
    <location>
        <position position="185"/>
    </location>
    <ligand>
        <name>NAD(+)</name>
        <dbReference type="ChEBI" id="CHEBI:57540"/>
    </ligand>
</feature>
<sequence>MKVLSAEHYLQEKQNKSSQTDDSHLDESVMAIISEVRQEGDKALKRMTEKFDGVKLDRITVSEEEFLQAESAVNQAFKTALKTARENIEAFHKEQKEQSWFINQPGGITLGQKVTPIERVGVYIPGGKASYPSSVLMNVIPAQLAGVNEIAITTPPDRDGKVSPYVLAAAREAGVDTVYKAGGAQAIAALAYGTETIQNVFKIVGPGNAYVARAKKWVFGDVDIDMIAGPSEICIIADATANPRFVAADLLSQAEHDEAARPLLVTTSQQMADTVRDEITQQTEQLERQAIIQQSLKQNGRIILAETLSEAFATANAIAPEHLQLMIQEPFVNLANITNAGAIFLGDYSPEPLGDYAAGPNHTLPTSGTAVFSSPLGVYDFVKRSSVIHYPKEALNQVSEDIIRLAEAEGLTAHGQSIKIRKDDDHASSDRQSQDS</sequence>
<feature type="binding site" evidence="8">
    <location>
        <position position="409"/>
    </location>
    <ligand>
        <name>substrate</name>
    </ligand>
</feature>
<comment type="cofactor">
    <cofactor evidence="8">
        <name>Zn(2+)</name>
        <dbReference type="ChEBI" id="CHEBI:29105"/>
    </cofactor>
    <text evidence="8">Binds 1 zinc ion per subunit.</text>
</comment>
<evidence type="ECO:0000256" key="4">
    <source>
        <dbReference type="ARBA" id="ARBA00022723"/>
    </source>
</evidence>
<dbReference type="PANTHER" id="PTHR21256">
    <property type="entry name" value="HISTIDINOL DEHYDROGENASE HDH"/>
    <property type="match status" value="1"/>
</dbReference>
<keyword evidence="6 8" id="KW-0560">Oxidoreductase</keyword>
<feature type="binding site" evidence="8">
    <location>
        <position position="253"/>
    </location>
    <ligand>
        <name>Zn(2+)</name>
        <dbReference type="ChEBI" id="CHEBI:29105"/>
    </ligand>
</feature>
<dbReference type="InterPro" id="IPR001692">
    <property type="entry name" value="Histidinol_DH_CS"/>
</dbReference>
<feature type="binding site" evidence="8">
    <location>
        <position position="253"/>
    </location>
    <ligand>
        <name>substrate</name>
    </ligand>
</feature>
<evidence type="ECO:0000256" key="2">
    <source>
        <dbReference type="ARBA" id="ARBA00010178"/>
    </source>
</evidence>
<dbReference type="HAMAP" id="MF_01024">
    <property type="entry name" value="HisD"/>
    <property type="match status" value="1"/>
</dbReference>
<feature type="binding site" evidence="8">
    <location>
        <position position="414"/>
    </location>
    <ligand>
        <name>Zn(2+)</name>
        <dbReference type="ChEBI" id="CHEBI:29105"/>
    </ligand>
</feature>
<evidence type="ECO:0000256" key="1">
    <source>
        <dbReference type="ARBA" id="ARBA00003850"/>
    </source>
</evidence>
<feature type="binding site" evidence="8">
    <location>
        <position position="355"/>
    </location>
    <ligand>
        <name>Zn(2+)</name>
        <dbReference type="ChEBI" id="CHEBI:29105"/>
    </ligand>
</feature>
<dbReference type="InterPro" id="IPR022695">
    <property type="entry name" value="Histidinol_DH_monofunct"/>
</dbReference>
<feature type="compositionally biased region" description="Basic and acidic residues" evidence="11">
    <location>
        <begin position="9"/>
        <end position="25"/>
    </location>
</feature>
<keyword evidence="8" id="KW-0520">NAD</keyword>
<feature type="active site" description="Proton acceptor" evidence="8">
    <location>
        <position position="322"/>
    </location>
</feature>
<proteinExistence type="inferred from homology"/>
<evidence type="ECO:0000256" key="8">
    <source>
        <dbReference type="HAMAP-Rule" id="MF_01024"/>
    </source>
</evidence>
<accession>A0ABW3ZSE1</accession>
<feature type="active site" description="Proton acceptor" evidence="8">
    <location>
        <position position="321"/>
    </location>
</feature>
<dbReference type="Gene3D" id="1.20.5.1300">
    <property type="match status" value="1"/>
</dbReference>
<evidence type="ECO:0000256" key="7">
    <source>
        <dbReference type="ARBA" id="ARBA00049489"/>
    </source>
</evidence>